<evidence type="ECO:0000313" key="11">
    <source>
        <dbReference type="EMBL" id="KQJ91402.1"/>
    </source>
</evidence>
<dbReference type="OMA" id="GPTVFNW"/>
<keyword evidence="5" id="KW-0029">Amino-acid transport</keyword>
<dbReference type="STRING" id="15368.I1ISN0"/>
<feature type="region of interest" description="Disordered" evidence="8">
    <location>
        <begin position="585"/>
        <end position="620"/>
    </location>
</feature>
<reference evidence="11 12" key="1">
    <citation type="journal article" date="2010" name="Nature">
        <title>Genome sequencing and analysis of the model grass Brachypodium distachyon.</title>
        <authorList>
            <consortium name="International Brachypodium Initiative"/>
        </authorList>
    </citation>
    <scope>NUCLEOTIDE SEQUENCE [LARGE SCALE GENOMIC DNA]</scope>
    <source>
        <strain evidence="11">Bd21</strain>
        <strain evidence="12">cv. Bd21</strain>
    </source>
</reference>
<feature type="transmembrane region" description="Helical" evidence="9">
    <location>
        <begin position="436"/>
        <end position="457"/>
    </location>
</feature>
<sequence>MAPAETPPRDDHAPKPAATTAATRSYWRWRKDDFFPEPSFASWATYRAALAATPSRLADRFLAGRSTDAAELGAMRRRSENEMRRCLTWWDLTWLGFGCHLGAGIFVLTGQESRDHAGPAIVLSYVVAGASAMLSVLCYAEFAVEIPVAGGSFAYLRVELGDVAAFVAAANLMLESAIGTAAVARAWTSYLASLLNKPASALRVHLASLPDGYNDLDPIAASVIAVTACLAMASTKGSSRVNWIASAVHLLVIAFIIVAGFLHADARNLTPFVPYGMPGVFRAAAVVYFAYGGFDSIATMAEETKNPSRDIPLGLVGSMSAITAIYCTMALALSMMRPYTAIDRNAAYSVAFGEVGMRWMRYVVAVGALKGMTTVLLVGALGNARYATHIARSHIIPPVFALVHPRTGTPVHATLLIAASSAFIAFFSSLDVLASLLSISTLFIFVMMAVALLVRRYHARGVTSQAHGLRLLVLVLFILGSSAGIAACWGVAPENWVGYAVLVPLWAAATLGVQLVVPVARAPRVWGVPLVPWLPSLSIATNMFLMGSLGAQAFVRFAVCTAVMMLYYVLVGLHATYDVAHEDKSEHDGVEDSGDAAADDKKAAAATDVEKSTGTGNDGC</sequence>
<reference evidence="12" key="3">
    <citation type="submission" date="2018-08" db="UniProtKB">
        <authorList>
            <consortium name="EnsemblPlants"/>
        </authorList>
    </citation>
    <scope>IDENTIFICATION</scope>
    <source>
        <strain evidence="12">cv. Bd21</strain>
    </source>
</reference>
<evidence type="ECO:0000256" key="7">
    <source>
        <dbReference type="ARBA" id="ARBA00023136"/>
    </source>
</evidence>
<proteinExistence type="inferred from homology"/>
<evidence type="ECO:0000313" key="12">
    <source>
        <dbReference type="EnsemblPlants" id="KQJ91402"/>
    </source>
</evidence>
<feature type="region of interest" description="Disordered" evidence="8">
    <location>
        <begin position="1"/>
        <end position="21"/>
    </location>
</feature>
<feature type="transmembrane region" description="Helical" evidence="9">
    <location>
        <begin position="526"/>
        <end position="547"/>
    </location>
</feature>
<evidence type="ECO:0000256" key="9">
    <source>
        <dbReference type="SAM" id="Phobius"/>
    </source>
</evidence>
<dbReference type="PANTHER" id="PTHR43243">
    <property type="entry name" value="INNER MEMBRANE TRANSPORTER YGJI-RELATED"/>
    <property type="match status" value="1"/>
</dbReference>
<feature type="transmembrane region" description="Helical" evidence="9">
    <location>
        <begin position="359"/>
        <end position="382"/>
    </location>
</feature>
<dbReference type="InterPro" id="IPR002293">
    <property type="entry name" value="AA/rel_permease1"/>
</dbReference>
<feature type="transmembrane region" description="Helical" evidence="9">
    <location>
        <begin position="275"/>
        <end position="294"/>
    </location>
</feature>
<dbReference type="EMBL" id="CM000883">
    <property type="protein sequence ID" value="KQJ91402.1"/>
    <property type="molecule type" value="Genomic_DNA"/>
</dbReference>
<feature type="transmembrane region" description="Helical" evidence="9">
    <location>
        <begin position="411"/>
        <end position="430"/>
    </location>
</feature>
<evidence type="ECO:0000256" key="1">
    <source>
        <dbReference type="ARBA" id="ARBA00004141"/>
    </source>
</evidence>
<dbReference type="Pfam" id="PF13906">
    <property type="entry name" value="AA_permease_C"/>
    <property type="match status" value="1"/>
</dbReference>
<feature type="transmembrane region" description="Helical" evidence="9">
    <location>
        <begin position="241"/>
        <end position="263"/>
    </location>
</feature>
<dbReference type="FunFam" id="1.20.1740.10:FF:000035">
    <property type="entry name" value="Cationic amino acid transporter 5"/>
    <property type="match status" value="1"/>
</dbReference>
<evidence type="ECO:0000256" key="6">
    <source>
        <dbReference type="ARBA" id="ARBA00022989"/>
    </source>
</evidence>
<feature type="domain" description="Cationic amino acid transporter C-terminal" evidence="10">
    <location>
        <begin position="526"/>
        <end position="575"/>
    </location>
</feature>
<feature type="transmembrane region" description="Helical" evidence="9">
    <location>
        <begin position="469"/>
        <end position="492"/>
    </location>
</feature>
<dbReference type="GO" id="GO:0005886">
    <property type="term" value="C:plasma membrane"/>
    <property type="evidence" value="ECO:0000318"/>
    <property type="project" value="GO_Central"/>
</dbReference>
<feature type="transmembrane region" description="Helical" evidence="9">
    <location>
        <begin position="315"/>
        <end position="339"/>
    </location>
</feature>
<dbReference type="eggNOG" id="KOG1286">
    <property type="taxonomic scope" value="Eukaryota"/>
</dbReference>
<evidence type="ECO:0000256" key="8">
    <source>
        <dbReference type="SAM" id="MobiDB-lite"/>
    </source>
</evidence>
<gene>
    <name evidence="12" type="primary">LOC100831376</name>
    <name evidence="11" type="ORF">BRADI_4g37460v3</name>
</gene>
<dbReference type="GO" id="GO:0005313">
    <property type="term" value="F:L-glutamate transmembrane transporter activity"/>
    <property type="evidence" value="ECO:0000318"/>
    <property type="project" value="GO_Central"/>
</dbReference>
<organism evidence="12">
    <name type="scientific">Brachypodium distachyon</name>
    <name type="common">Purple false brome</name>
    <name type="synonym">Trachynia distachya</name>
    <dbReference type="NCBI Taxonomy" id="15368"/>
    <lineage>
        <taxon>Eukaryota</taxon>
        <taxon>Viridiplantae</taxon>
        <taxon>Streptophyta</taxon>
        <taxon>Embryophyta</taxon>
        <taxon>Tracheophyta</taxon>
        <taxon>Spermatophyta</taxon>
        <taxon>Magnoliopsida</taxon>
        <taxon>Liliopsida</taxon>
        <taxon>Poales</taxon>
        <taxon>Poaceae</taxon>
        <taxon>BOP clade</taxon>
        <taxon>Pooideae</taxon>
        <taxon>Stipodae</taxon>
        <taxon>Brachypodieae</taxon>
        <taxon>Brachypodium</taxon>
    </lineage>
</organism>
<reference evidence="11" key="2">
    <citation type="submission" date="2017-06" db="EMBL/GenBank/DDBJ databases">
        <title>WGS assembly of Brachypodium distachyon.</title>
        <authorList>
            <consortium name="The International Brachypodium Initiative"/>
            <person name="Lucas S."/>
            <person name="Harmon-Smith M."/>
            <person name="Lail K."/>
            <person name="Tice H."/>
            <person name="Grimwood J."/>
            <person name="Bruce D."/>
            <person name="Barry K."/>
            <person name="Shu S."/>
            <person name="Lindquist E."/>
            <person name="Wang M."/>
            <person name="Pitluck S."/>
            <person name="Vogel J.P."/>
            <person name="Garvin D.F."/>
            <person name="Mockler T.C."/>
            <person name="Schmutz J."/>
            <person name="Rokhsar D."/>
            <person name="Bevan M.W."/>
        </authorList>
    </citation>
    <scope>NUCLEOTIDE SEQUENCE</scope>
    <source>
        <strain evidence="11">Bd21</strain>
    </source>
</reference>
<dbReference type="HOGENOM" id="CLU_007946_15_9_1"/>
<accession>I1ISN0</accession>
<evidence type="ECO:0000259" key="10">
    <source>
        <dbReference type="Pfam" id="PF13906"/>
    </source>
</evidence>
<protein>
    <recommendedName>
        <fullName evidence="10">Cationic amino acid transporter C-terminal domain-containing protein</fullName>
    </recommendedName>
</protein>
<dbReference type="EnsemblPlants" id="KQJ91402">
    <property type="protein sequence ID" value="KQJ91402"/>
    <property type="gene ID" value="BRADI_4g37460v3"/>
</dbReference>
<keyword evidence="4 9" id="KW-0812">Transmembrane</keyword>
<evidence type="ECO:0000256" key="4">
    <source>
        <dbReference type="ARBA" id="ARBA00022692"/>
    </source>
</evidence>
<feature type="transmembrane region" description="Helical" evidence="9">
    <location>
        <begin position="86"/>
        <end position="108"/>
    </location>
</feature>
<evidence type="ECO:0000256" key="3">
    <source>
        <dbReference type="ARBA" id="ARBA00022448"/>
    </source>
</evidence>
<keyword evidence="13" id="KW-1185">Reference proteome</keyword>
<feature type="transmembrane region" description="Helical" evidence="9">
    <location>
        <begin position="553"/>
        <end position="575"/>
    </location>
</feature>
<feature type="transmembrane region" description="Helical" evidence="9">
    <location>
        <begin position="120"/>
        <end position="142"/>
    </location>
</feature>
<dbReference type="AlphaFoldDB" id="I1ISN0"/>
<dbReference type="KEGG" id="bdi:100831376"/>
<dbReference type="Gramene" id="KQJ91402">
    <property type="protein sequence ID" value="KQJ91402"/>
    <property type="gene ID" value="BRADI_4g37460v3"/>
</dbReference>
<dbReference type="GO" id="GO:0015189">
    <property type="term" value="F:L-lysine transmembrane transporter activity"/>
    <property type="evidence" value="ECO:0000318"/>
    <property type="project" value="GO_Central"/>
</dbReference>
<dbReference type="RefSeq" id="XP_003576816.1">
    <property type="nucleotide sequence ID" value="XM_003576768.4"/>
</dbReference>
<dbReference type="InterPro" id="IPR029485">
    <property type="entry name" value="CAT_C"/>
</dbReference>
<dbReference type="GO" id="GO:0006865">
    <property type="term" value="P:amino acid transport"/>
    <property type="evidence" value="ECO:0000318"/>
    <property type="project" value="GO_Central"/>
</dbReference>
<feature type="compositionally biased region" description="Basic and acidic residues" evidence="8">
    <location>
        <begin position="598"/>
        <end position="611"/>
    </location>
</feature>
<evidence type="ECO:0000313" key="13">
    <source>
        <dbReference type="Proteomes" id="UP000008810"/>
    </source>
</evidence>
<evidence type="ECO:0000256" key="2">
    <source>
        <dbReference type="ARBA" id="ARBA00008572"/>
    </source>
</evidence>
<dbReference type="GeneID" id="100831376"/>
<dbReference type="OrthoDB" id="3900342at2759"/>
<dbReference type="Pfam" id="PF13520">
    <property type="entry name" value="AA_permease_2"/>
    <property type="match status" value="1"/>
</dbReference>
<keyword evidence="6 9" id="KW-1133">Transmembrane helix</keyword>
<comment type="similarity">
    <text evidence="2">Belongs to the amino acid-polyamine-organocation (APC) superfamily. Cationic amino acid transporter (CAT) (TC 2.A.3.3) family.</text>
</comment>
<keyword evidence="3" id="KW-0813">Transport</keyword>
<feature type="transmembrane region" description="Helical" evidence="9">
    <location>
        <begin position="498"/>
        <end position="519"/>
    </location>
</feature>
<name>I1ISN0_BRADI</name>
<dbReference type="Gene3D" id="1.20.1740.10">
    <property type="entry name" value="Amino acid/polyamine transporter I"/>
    <property type="match status" value="1"/>
</dbReference>
<evidence type="ECO:0000256" key="5">
    <source>
        <dbReference type="ARBA" id="ARBA00022970"/>
    </source>
</evidence>
<dbReference type="Proteomes" id="UP000008810">
    <property type="component" value="Chromosome 4"/>
</dbReference>
<dbReference type="PANTHER" id="PTHR43243:SF53">
    <property type="entry name" value="CATIONIC AMINO ACID TRANSPORTER C-TERMINAL DOMAIN-CONTAINING PROTEIN"/>
    <property type="match status" value="1"/>
</dbReference>
<comment type="subcellular location">
    <subcellularLocation>
        <location evidence="1">Membrane</location>
        <topology evidence="1">Multi-pass membrane protein</topology>
    </subcellularLocation>
</comment>
<keyword evidence="7 9" id="KW-0472">Membrane</keyword>